<sequence>MSIALDAMGGDNAPQAIVEGALQAAPDLRSTLYLVGDVAKLKPLLPPTLPSNIVLHHASQQVEMDDKPLDAYRKKKDSSLLVACRLVKEGKAEAMVSAGNTGAASATALLTWRQLPGVHRPAIASPLPNHHGGFVIVDAGASPDVDPEHLVEFAIMGRAYAQKLMGRPNPRVHLLNIGEEEGKGNIFARAVYQLLKKHDWFAGNIEGKGMYSQPCDVVVCDAFVGNIVLKTSEGLAELIVDTIRGQIPANPVVRSLYWPVKKVLAPLRPSMDYAEIGGSPLLGLNGLCTICHGRSSARAIRNALLKTQLAMENKLVDTIREAVQRDLGVTE</sequence>
<dbReference type="Proteomes" id="UP000027982">
    <property type="component" value="Chromosome"/>
</dbReference>
<dbReference type="PIRSF" id="PIRSF002465">
    <property type="entry name" value="Phsphlp_syn_PlsX"/>
    <property type="match status" value="1"/>
</dbReference>
<evidence type="ECO:0000313" key="11">
    <source>
        <dbReference type="EMBL" id="AIE84810.1"/>
    </source>
</evidence>
<dbReference type="GO" id="GO:0006633">
    <property type="term" value="P:fatty acid biosynthetic process"/>
    <property type="evidence" value="ECO:0007669"/>
    <property type="project" value="UniProtKB-UniRule"/>
</dbReference>
<dbReference type="PANTHER" id="PTHR30100">
    <property type="entry name" value="FATTY ACID/PHOSPHOLIPID SYNTHESIS PROTEIN PLSX"/>
    <property type="match status" value="1"/>
</dbReference>
<dbReference type="SUPFAM" id="SSF53659">
    <property type="entry name" value="Isocitrate/Isopropylmalate dehydrogenase-like"/>
    <property type="match status" value="1"/>
</dbReference>
<accession>A0A068NPW5</accession>
<protein>
    <recommendedName>
        <fullName evidence="8 10">Phosphate acyltransferase</fullName>
        <ecNumber evidence="8 10">2.3.1.274</ecNumber>
    </recommendedName>
    <alternativeName>
        <fullName evidence="10">Acyl-ACP phosphotransacylase</fullName>
    </alternativeName>
    <alternativeName>
        <fullName evidence="10">Acyl-[acyl-carrier-protein]--phosphate acyltransferase</fullName>
    </alternativeName>
    <alternativeName>
        <fullName evidence="10">Phosphate-acyl-ACP acyltransferase</fullName>
    </alternativeName>
</protein>
<evidence type="ECO:0000313" key="12">
    <source>
        <dbReference type="Proteomes" id="UP000027982"/>
    </source>
</evidence>
<dbReference type="STRING" id="661478.OP10G_1442"/>
<organism evidence="11 12">
    <name type="scientific">Fimbriimonas ginsengisoli Gsoil 348</name>
    <dbReference type="NCBI Taxonomy" id="661478"/>
    <lineage>
        <taxon>Bacteria</taxon>
        <taxon>Bacillati</taxon>
        <taxon>Armatimonadota</taxon>
        <taxon>Fimbriimonadia</taxon>
        <taxon>Fimbriimonadales</taxon>
        <taxon>Fimbriimonadaceae</taxon>
        <taxon>Fimbriimonas</taxon>
    </lineage>
</organism>
<dbReference type="Pfam" id="PF02504">
    <property type="entry name" value="FA_synthesis"/>
    <property type="match status" value="1"/>
</dbReference>
<comment type="subcellular location">
    <subcellularLocation>
        <location evidence="10">Cytoplasm</location>
    </subcellularLocation>
    <text evidence="10">Associated with the membrane possibly through PlsY.</text>
</comment>
<comment type="pathway">
    <text evidence="10">Lipid metabolism; phospholipid metabolism.</text>
</comment>
<keyword evidence="2 10" id="KW-0963">Cytoplasm</keyword>
<dbReference type="AlphaFoldDB" id="A0A068NPW5"/>
<evidence type="ECO:0000256" key="8">
    <source>
        <dbReference type="ARBA" id="ARBA00024069"/>
    </source>
</evidence>
<dbReference type="InterPro" id="IPR003664">
    <property type="entry name" value="FA_synthesis"/>
</dbReference>
<dbReference type="EC" id="2.3.1.274" evidence="8 10"/>
<evidence type="ECO:0000256" key="9">
    <source>
        <dbReference type="ARBA" id="ARBA00046608"/>
    </source>
</evidence>
<keyword evidence="4 10" id="KW-0808">Transferase</keyword>
<dbReference type="GO" id="GO:0008654">
    <property type="term" value="P:phospholipid biosynthetic process"/>
    <property type="evidence" value="ECO:0007669"/>
    <property type="project" value="UniProtKB-KW"/>
</dbReference>
<evidence type="ECO:0000256" key="10">
    <source>
        <dbReference type="HAMAP-Rule" id="MF_00019"/>
    </source>
</evidence>
<keyword evidence="6 10" id="KW-0594">Phospholipid biosynthesis</keyword>
<comment type="catalytic activity">
    <reaction evidence="1 10">
        <text>a fatty acyl-[ACP] + phosphate = an acyl phosphate + holo-[ACP]</text>
        <dbReference type="Rhea" id="RHEA:42292"/>
        <dbReference type="Rhea" id="RHEA-COMP:9685"/>
        <dbReference type="Rhea" id="RHEA-COMP:14125"/>
        <dbReference type="ChEBI" id="CHEBI:43474"/>
        <dbReference type="ChEBI" id="CHEBI:59918"/>
        <dbReference type="ChEBI" id="CHEBI:64479"/>
        <dbReference type="ChEBI" id="CHEBI:138651"/>
        <dbReference type="EC" id="2.3.1.274"/>
    </reaction>
</comment>
<dbReference type="EMBL" id="CP007139">
    <property type="protein sequence ID" value="AIE84810.1"/>
    <property type="molecule type" value="Genomic_DNA"/>
</dbReference>
<evidence type="ECO:0000256" key="6">
    <source>
        <dbReference type="ARBA" id="ARBA00023209"/>
    </source>
</evidence>
<dbReference type="Gene3D" id="3.40.718.10">
    <property type="entry name" value="Isopropylmalate Dehydrogenase"/>
    <property type="match status" value="1"/>
</dbReference>
<keyword evidence="3 10" id="KW-0444">Lipid biosynthesis</keyword>
<comment type="function">
    <text evidence="10">Catalyzes the reversible formation of acyl-phosphate (acyl-PO(4)) from acyl-[acyl-carrier-protein] (acyl-ACP). This enzyme utilizes acyl-ACP as fatty acyl donor, but not acyl-CoA.</text>
</comment>
<comment type="similarity">
    <text evidence="10">Belongs to the PlsX family.</text>
</comment>
<evidence type="ECO:0000256" key="2">
    <source>
        <dbReference type="ARBA" id="ARBA00022490"/>
    </source>
</evidence>
<evidence type="ECO:0000256" key="5">
    <source>
        <dbReference type="ARBA" id="ARBA00023098"/>
    </source>
</evidence>
<dbReference type="OrthoDB" id="9806408at2"/>
<dbReference type="RefSeq" id="WP_025226576.1">
    <property type="nucleotide sequence ID" value="NZ_CP007139.1"/>
</dbReference>
<keyword evidence="7 10" id="KW-1208">Phospholipid metabolism</keyword>
<dbReference type="GO" id="GO:0043811">
    <property type="term" value="F:phosphate:acyl-[acyl carrier protein] acyltransferase activity"/>
    <property type="evidence" value="ECO:0007669"/>
    <property type="project" value="UniProtKB-UniRule"/>
</dbReference>
<dbReference type="NCBIfam" id="TIGR00182">
    <property type="entry name" value="plsX"/>
    <property type="match status" value="1"/>
</dbReference>
<keyword evidence="12" id="KW-1185">Reference proteome</keyword>
<name>A0A068NPW5_FIMGI</name>
<evidence type="ECO:0000256" key="3">
    <source>
        <dbReference type="ARBA" id="ARBA00022516"/>
    </source>
</evidence>
<evidence type="ECO:0000256" key="4">
    <source>
        <dbReference type="ARBA" id="ARBA00022679"/>
    </source>
</evidence>
<dbReference type="eggNOG" id="COG0416">
    <property type="taxonomic scope" value="Bacteria"/>
</dbReference>
<gene>
    <name evidence="10" type="primary">plsX</name>
    <name evidence="11" type="ORF">OP10G_1442</name>
</gene>
<evidence type="ECO:0000256" key="7">
    <source>
        <dbReference type="ARBA" id="ARBA00023264"/>
    </source>
</evidence>
<keyword evidence="11" id="KW-0012">Acyltransferase</keyword>
<dbReference type="HOGENOM" id="CLU_039379_1_1_0"/>
<reference evidence="11 12" key="1">
    <citation type="journal article" date="2014" name="PLoS ONE">
        <title>The first complete genome sequence of the class fimbriimonadia in the phylum armatimonadetes.</title>
        <authorList>
            <person name="Hu Z.Y."/>
            <person name="Wang Y.Z."/>
            <person name="Im W.T."/>
            <person name="Wang S.Y."/>
            <person name="Zhao G.P."/>
            <person name="Zheng H.J."/>
            <person name="Quan Z.X."/>
        </authorList>
    </citation>
    <scope>NUCLEOTIDE SEQUENCE [LARGE SCALE GENOMIC DNA]</scope>
    <source>
        <strain evidence="11">Gsoil 348</strain>
    </source>
</reference>
<evidence type="ECO:0000256" key="1">
    <source>
        <dbReference type="ARBA" id="ARBA00001232"/>
    </source>
</evidence>
<dbReference type="InterPro" id="IPR012281">
    <property type="entry name" value="Phospholipid_synth_PlsX-like"/>
</dbReference>
<comment type="subunit">
    <text evidence="9 10">Homodimer. Probably interacts with PlsY.</text>
</comment>
<dbReference type="PANTHER" id="PTHR30100:SF1">
    <property type="entry name" value="PHOSPHATE ACYLTRANSFERASE"/>
    <property type="match status" value="1"/>
</dbReference>
<dbReference type="UniPathway" id="UPA00085"/>
<proteinExistence type="inferred from homology"/>
<dbReference type="KEGG" id="fgi:OP10G_1442"/>
<dbReference type="HAMAP" id="MF_00019">
    <property type="entry name" value="PlsX"/>
    <property type="match status" value="1"/>
</dbReference>
<dbReference type="GO" id="GO:0005737">
    <property type="term" value="C:cytoplasm"/>
    <property type="evidence" value="ECO:0007669"/>
    <property type="project" value="UniProtKB-SubCell"/>
</dbReference>
<keyword evidence="5 10" id="KW-0443">Lipid metabolism</keyword>